<evidence type="ECO:0000313" key="2">
    <source>
        <dbReference type="Proteomes" id="UP000009138"/>
    </source>
</evidence>
<accession>I1CST7</accession>
<evidence type="ECO:0000313" key="1">
    <source>
        <dbReference type="EMBL" id="EIE91517.1"/>
    </source>
</evidence>
<protein>
    <submittedName>
        <fullName evidence="1">Uncharacterized protein</fullName>
    </submittedName>
</protein>
<keyword evidence="2" id="KW-1185">Reference proteome</keyword>
<dbReference type="RefSeq" id="XP_067526913.1">
    <property type="nucleotide sequence ID" value="XM_067670812.1"/>
</dbReference>
<dbReference type="VEuPathDB" id="FungiDB:RO3G_16228"/>
<dbReference type="EMBL" id="CH476750">
    <property type="protein sequence ID" value="EIE91517.1"/>
    <property type="molecule type" value="Genomic_DNA"/>
</dbReference>
<organism evidence="1 2">
    <name type="scientific">Rhizopus delemar (strain RA 99-880 / ATCC MYA-4621 / FGSC 9543 / NRRL 43880)</name>
    <name type="common">Mucormycosis agent</name>
    <name type="synonym">Rhizopus arrhizus var. delemar</name>
    <dbReference type="NCBI Taxonomy" id="246409"/>
    <lineage>
        <taxon>Eukaryota</taxon>
        <taxon>Fungi</taxon>
        <taxon>Fungi incertae sedis</taxon>
        <taxon>Mucoromycota</taxon>
        <taxon>Mucoromycotina</taxon>
        <taxon>Mucoromycetes</taxon>
        <taxon>Mucorales</taxon>
        <taxon>Mucorineae</taxon>
        <taxon>Rhizopodaceae</taxon>
        <taxon>Rhizopus</taxon>
    </lineage>
</organism>
<dbReference type="GeneID" id="93623193"/>
<sequence>MFNTGPKSCICCFFLHKGLRLRPPIHVTALCSKPYNKYFYFVYFVNAFS</sequence>
<dbReference type="Proteomes" id="UP000009138">
    <property type="component" value="Unassembled WGS sequence"/>
</dbReference>
<gene>
    <name evidence="1" type="ORF">RO3G_16228</name>
</gene>
<proteinExistence type="predicted"/>
<name>I1CST7_RHIO9</name>
<reference evidence="1 2" key="1">
    <citation type="journal article" date="2009" name="PLoS Genet.">
        <title>Genomic analysis of the basal lineage fungus Rhizopus oryzae reveals a whole-genome duplication.</title>
        <authorList>
            <person name="Ma L.-J."/>
            <person name="Ibrahim A.S."/>
            <person name="Skory C."/>
            <person name="Grabherr M.G."/>
            <person name="Burger G."/>
            <person name="Butler M."/>
            <person name="Elias M."/>
            <person name="Idnurm A."/>
            <person name="Lang B.F."/>
            <person name="Sone T."/>
            <person name="Abe A."/>
            <person name="Calvo S.E."/>
            <person name="Corrochano L.M."/>
            <person name="Engels R."/>
            <person name="Fu J."/>
            <person name="Hansberg W."/>
            <person name="Kim J.-M."/>
            <person name="Kodira C.D."/>
            <person name="Koehrsen M.J."/>
            <person name="Liu B."/>
            <person name="Miranda-Saavedra D."/>
            <person name="O'Leary S."/>
            <person name="Ortiz-Castellanos L."/>
            <person name="Poulter R."/>
            <person name="Rodriguez-Romero J."/>
            <person name="Ruiz-Herrera J."/>
            <person name="Shen Y.-Q."/>
            <person name="Zeng Q."/>
            <person name="Galagan J."/>
            <person name="Birren B.W."/>
            <person name="Cuomo C.A."/>
            <person name="Wickes B.L."/>
        </authorList>
    </citation>
    <scope>NUCLEOTIDE SEQUENCE [LARGE SCALE GENOMIC DNA]</scope>
    <source>
        <strain evidence="2">RA 99-880 / ATCC MYA-4621 / FGSC 9543 / NRRL 43880</strain>
    </source>
</reference>
<dbReference type="AlphaFoldDB" id="I1CST7"/>
<dbReference type="InParanoid" id="I1CST7"/>